<dbReference type="PROSITE" id="PS51257">
    <property type="entry name" value="PROKAR_LIPOPROTEIN"/>
    <property type="match status" value="1"/>
</dbReference>
<dbReference type="OrthoDB" id="2505409at2"/>
<organism evidence="1 2">
    <name type="scientific">Mucilaginibacter mallensis</name>
    <dbReference type="NCBI Taxonomy" id="652787"/>
    <lineage>
        <taxon>Bacteria</taxon>
        <taxon>Pseudomonadati</taxon>
        <taxon>Bacteroidota</taxon>
        <taxon>Sphingobacteriia</taxon>
        <taxon>Sphingobacteriales</taxon>
        <taxon>Sphingobacteriaceae</taxon>
        <taxon>Mucilaginibacter</taxon>
    </lineage>
</organism>
<dbReference type="SUPFAM" id="SSF48208">
    <property type="entry name" value="Six-hairpin glycosidases"/>
    <property type="match status" value="1"/>
</dbReference>
<dbReference type="InterPro" id="IPR008928">
    <property type="entry name" value="6-hairpin_glycosidase_sf"/>
</dbReference>
<evidence type="ECO:0000313" key="2">
    <source>
        <dbReference type="Proteomes" id="UP000199679"/>
    </source>
</evidence>
<dbReference type="STRING" id="652787.SAMN05216490_1940"/>
<dbReference type="PANTHER" id="PTHR47791:SF3">
    <property type="entry name" value="MEIOTICALLY UP-REGULATED GENE 191 PROTEIN"/>
    <property type="match status" value="1"/>
</dbReference>
<dbReference type="Pfam" id="PF03663">
    <property type="entry name" value="Glyco_hydro_76"/>
    <property type="match status" value="1"/>
</dbReference>
<evidence type="ECO:0000313" key="1">
    <source>
        <dbReference type="EMBL" id="SDS84944.1"/>
    </source>
</evidence>
<proteinExistence type="predicted"/>
<dbReference type="Proteomes" id="UP000199679">
    <property type="component" value="Chromosome I"/>
</dbReference>
<dbReference type="InterPro" id="IPR005198">
    <property type="entry name" value="Glyco_hydro_76"/>
</dbReference>
<name>A0A1H1VJ24_MUCMA</name>
<dbReference type="EMBL" id="LT629740">
    <property type="protein sequence ID" value="SDS84944.1"/>
    <property type="molecule type" value="Genomic_DNA"/>
</dbReference>
<dbReference type="Gene3D" id="1.50.10.20">
    <property type="match status" value="1"/>
</dbReference>
<dbReference type="PANTHER" id="PTHR47791">
    <property type="entry name" value="MEIOTICALLY UP-REGULATED GENE 191 PROTEIN"/>
    <property type="match status" value="1"/>
</dbReference>
<dbReference type="InterPro" id="IPR014512">
    <property type="entry name" value="O_gly_hydro"/>
</dbReference>
<dbReference type="GO" id="GO:0005975">
    <property type="term" value="P:carbohydrate metabolic process"/>
    <property type="evidence" value="ECO:0007669"/>
    <property type="project" value="InterPro"/>
</dbReference>
<gene>
    <name evidence="1" type="ORF">SAMN05216490_1940</name>
</gene>
<dbReference type="RefSeq" id="WP_091371657.1">
    <property type="nucleotide sequence ID" value="NZ_LT629740.1"/>
</dbReference>
<sequence length="392" mass="43244">MKTNKFKSFKPVQIICILVALSSCSKKSDSGGGGTIPVDTTKQHAVVYNYAALADSLQSQTYVTFISADRNYFIQNNSGNNTFNYWPNAHMLDVLTDAYLRTSSTNYSQRMKTLLNGIKAANGGAYPNEFYDDMGWLANASLRDYNITKDADYLNAAQLLYTEIKGGSNNVAGGGIAWQRTQLYYKNIPSTGNATILASRFYELQGNQDDLTLAKSLYTWMKTILVDPTTGVVYDGINRNQDGKIDNWVFTYNQGLFIGSAVELYNITKDQMYLQDAIRTANNLVADPDLEVGGILKNEGQGDGGLFKGVAVRYLTLLIELTDLDAADKTKYSNFLQKNAQTLYIKGIARPSLMISPDWTQQPSGSTDLTTQLSGMIMIEAAAKLKAESDIQ</sequence>
<dbReference type="PIRSF" id="PIRSF021505">
    <property type="entry name" value="O_gly_hdrol"/>
    <property type="match status" value="1"/>
</dbReference>
<reference evidence="1 2" key="1">
    <citation type="submission" date="2016-10" db="EMBL/GenBank/DDBJ databases">
        <authorList>
            <person name="de Groot N.N."/>
        </authorList>
    </citation>
    <scope>NUCLEOTIDE SEQUENCE [LARGE SCALE GENOMIC DNA]</scope>
    <source>
        <strain evidence="1 2">MP1X4</strain>
    </source>
</reference>
<keyword evidence="2" id="KW-1185">Reference proteome</keyword>
<dbReference type="InterPro" id="IPR053169">
    <property type="entry name" value="MUG_Protein"/>
</dbReference>
<accession>A0A1H1VJ24</accession>
<protein>
    <submittedName>
        <fullName evidence="1">Predicted alpha-1,6-mannanase, GH76 family</fullName>
    </submittedName>
</protein>
<dbReference type="AlphaFoldDB" id="A0A1H1VJ24"/>